<protein>
    <submittedName>
        <fullName evidence="1">Uncharacterized protein</fullName>
    </submittedName>
</protein>
<sequence>MSPNPIYDAYFASFAIDQLSFTHFELPSEDSTASSSEFQEYPSAFFAPESDENSSTEAVDAILRASSALSTEDSTVRFIADEECTQNAILEQLSQLMYEDRHEVERQLRFSLPPKSTISSIDRVAKWIVRNEIENTDGEMESAFDAAIFKFDIFKRWVEEDEETESEISH</sequence>
<dbReference type="EnsemblMetazoa" id="PPA35007.1">
    <property type="protein sequence ID" value="PPA35007.1"/>
    <property type="gene ID" value="WBGene00273376"/>
</dbReference>
<reference evidence="2" key="1">
    <citation type="journal article" date="2008" name="Nat. Genet.">
        <title>The Pristionchus pacificus genome provides a unique perspective on nematode lifestyle and parasitism.</title>
        <authorList>
            <person name="Dieterich C."/>
            <person name="Clifton S.W."/>
            <person name="Schuster L.N."/>
            <person name="Chinwalla A."/>
            <person name="Delehaunty K."/>
            <person name="Dinkelacker I."/>
            <person name="Fulton L."/>
            <person name="Fulton R."/>
            <person name="Godfrey J."/>
            <person name="Minx P."/>
            <person name="Mitreva M."/>
            <person name="Roeseler W."/>
            <person name="Tian H."/>
            <person name="Witte H."/>
            <person name="Yang S.P."/>
            <person name="Wilson R.K."/>
            <person name="Sommer R.J."/>
        </authorList>
    </citation>
    <scope>NUCLEOTIDE SEQUENCE [LARGE SCALE GENOMIC DNA]</scope>
    <source>
        <strain evidence="2">PS312</strain>
    </source>
</reference>
<evidence type="ECO:0000313" key="1">
    <source>
        <dbReference type="EnsemblMetazoa" id="PPA35007.1"/>
    </source>
</evidence>
<evidence type="ECO:0000313" key="2">
    <source>
        <dbReference type="Proteomes" id="UP000005239"/>
    </source>
</evidence>
<reference evidence="1" key="2">
    <citation type="submission" date="2022-06" db="UniProtKB">
        <authorList>
            <consortium name="EnsemblMetazoa"/>
        </authorList>
    </citation>
    <scope>IDENTIFICATION</scope>
    <source>
        <strain evidence="1">PS312</strain>
    </source>
</reference>
<dbReference type="Proteomes" id="UP000005239">
    <property type="component" value="Unassembled WGS sequence"/>
</dbReference>
<organism evidence="1 2">
    <name type="scientific">Pristionchus pacificus</name>
    <name type="common">Parasitic nematode worm</name>
    <dbReference type="NCBI Taxonomy" id="54126"/>
    <lineage>
        <taxon>Eukaryota</taxon>
        <taxon>Metazoa</taxon>
        <taxon>Ecdysozoa</taxon>
        <taxon>Nematoda</taxon>
        <taxon>Chromadorea</taxon>
        <taxon>Rhabditida</taxon>
        <taxon>Rhabditina</taxon>
        <taxon>Diplogasteromorpha</taxon>
        <taxon>Diplogasteroidea</taxon>
        <taxon>Neodiplogasteridae</taxon>
        <taxon>Pristionchus</taxon>
    </lineage>
</organism>
<dbReference type="AlphaFoldDB" id="A0A2A6C728"/>
<accession>A0A8R1UNW4</accession>
<name>A0A2A6C728_PRIPA</name>
<keyword evidence="2" id="KW-1185">Reference proteome</keyword>
<gene>
    <name evidence="1" type="primary">WBGene00273376</name>
</gene>
<proteinExistence type="predicted"/>
<accession>A0A2A6C728</accession>